<evidence type="ECO:0000313" key="3">
    <source>
        <dbReference type="Proteomes" id="UP000765509"/>
    </source>
</evidence>
<evidence type="ECO:0000313" key="2">
    <source>
        <dbReference type="EMBL" id="MBW0587267.1"/>
    </source>
</evidence>
<comment type="caution">
    <text evidence="2">The sequence shown here is derived from an EMBL/GenBank/DDBJ whole genome shotgun (WGS) entry which is preliminary data.</text>
</comment>
<name>A0A9Q3KX01_9BASI</name>
<protein>
    <submittedName>
        <fullName evidence="2">Uncharacterized protein</fullName>
    </submittedName>
</protein>
<dbReference type="Proteomes" id="UP000765509">
    <property type="component" value="Unassembled WGS sequence"/>
</dbReference>
<reference evidence="2" key="1">
    <citation type="submission" date="2021-03" db="EMBL/GenBank/DDBJ databases">
        <title>Draft genome sequence of rust myrtle Austropuccinia psidii MF-1, a brazilian biotype.</title>
        <authorList>
            <person name="Quecine M.C."/>
            <person name="Pachon D.M.R."/>
            <person name="Bonatelli M.L."/>
            <person name="Correr F.H."/>
            <person name="Franceschini L.M."/>
            <person name="Leite T.F."/>
            <person name="Margarido G.R.A."/>
            <person name="Almeida C.A."/>
            <person name="Ferrarezi J.A."/>
            <person name="Labate C.A."/>
        </authorList>
    </citation>
    <scope>NUCLEOTIDE SEQUENCE</scope>
    <source>
        <strain evidence="2">MF-1</strain>
    </source>
</reference>
<accession>A0A9Q3KX01</accession>
<gene>
    <name evidence="2" type="ORF">O181_126982</name>
</gene>
<sequence>MEEPFAPPATPCAIIMIDDTLPLPRDPSQCPQEPQRLLSPVQSPSHSHDDARHEFTDLQPILMIPRAIIPKSINQILLEHCRLLHMIPFVDATNQNEMHRDFWQELNSLLAQELGAYPKEDITGIVSKFLEK</sequence>
<evidence type="ECO:0000256" key="1">
    <source>
        <dbReference type="SAM" id="MobiDB-lite"/>
    </source>
</evidence>
<dbReference type="AlphaFoldDB" id="A0A9Q3KX01"/>
<proteinExistence type="predicted"/>
<organism evidence="2 3">
    <name type="scientific">Austropuccinia psidii MF-1</name>
    <dbReference type="NCBI Taxonomy" id="1389203"/>
    <lineage>
        <taxon>Eukaryota</taxon>
        <taxon>Fungi</taxon>
        <taxon>Dikarya</taxon>
        <taxon>Basidiomycota</taxon>
        <taxon>Pucciniomycotina</taxon>
        <taxon>Pucciniomycetes</taxon>
        <taxon>Pucciniales</taxon>
        <taxon>Sphaerophragmiaceae</taxon>
        <taxon>Austropuccinia</taxon>
    </lineage>
</organism>
<feature type="region of interest" description="Disordered" evidence="1">
    <location>
        <begin position="23"/>
        <end position="51"/>
    </location>
</feature>
<dbReference type="EMBL" id="AVOT02126479">
    <property type="protein sequence ID" value="MBW0587267.1"/>
    <property type="molecule type" value="Genomic_DNA"/>
</dbReference>
<keyword evidence="3" id="KW-1185">Reference proteome</keyword>